<evidence type="ECO:0000313" key="5">
    <source>
        <dbReference type="EMBL" id="KUJ15171.1"/>
    </source>
</evidence>
<dbReference type="InterPro" id="IPR029058">
    <property type="entry name" value="AB_hydrolase_fold"/>
</dbReference>
<dbReference type="GeneID" id="28821737"/>
<dbReference type="PANTHER" id="PTHR43142">
    <property type="entry name" value="CARBOXYLIC ESTER HYDROLASE"/>
    <property type="match status" value="1"/>
</dbReference>
<accession>A0A194X4S0</accession>
<comment type="similarity">
    <text evidence="1 3">Belongs to the type-B carboxylesterase/lipase family.</text>
</comment>
<dbReference type="EMBL" id="KQ947418">
    <property type="protein sequence ID" value="KUJ15171.1"/>
    <property type="molecule type" value="Genomic_DNA"/>
</dbReference>
<dbReference type="Proteomes" id="UP000070700">
    <property type="component" value="Unassembled WGS sequence"/>
</dbReference>
<dbReference type="InterPro" id="IPR019826">
    <property type="entry name" value="Carboxylesterase_B_AS"/>
</dbReference>
<keyword evidence="6" id="KW-1185">Reference proteome</keyword>
<dbReference type="Pfam" id="PF00135">
    <property type="entry name" value="COesterase"/>
    <property type="match status" value="1"/>
</dbReference>
<evidence type="ECO:0000259" key="4">
    <source>
        <dbReference type="Pfam" id="PF00135"/>
    </source>
</evidence>
<keyword evidence="2 3" id="KW-0378">Hydrolase</keyword>
<name>A0A194X4S0_MOLSC</name>
<reference evidence="5 6" key="1">
    <citation type="submission" date="2015-10" db="EMBL/GenBank/DDBJ databases">
        <title>Full genome of DAOMC 229536 Phialocephala scopiformis, a fungal endophyte of spruce producing the potent anti-insectan compound rugulosin.</title>
        <authorList>
            <consortium name="DOE Joint Genome Institute"/>
            <person name="Walker A.K."/>
            <person name="Frasz S.L."/>
            <person name="Seifert K.A."/>
            <person name="Miller J.D."/>
            <person name="Mondo S.J."/>
            <person name="Labutti K."/>
            <person name="Lipzen A."/>
            <person name="Dockter R."/>
            <person name="Kennedy M."/>
            <person name="Grigoriev I.V."/>
            <person name="Spatafora J.W."/>
        </authorList>
    </citation>
    <scope>NUCLEOTIDE SEQUENCE [LARGE SCALE GENOMIC DNA]</scope>
    <source>
        <strain evidence="5 6">CBS 120377</strain>
    </source>
</reference>
<evidence type="ECO:0000256" key="3">
    <source>
        <dbReference type="RuleBase" id="RU361235"/>
    </source>
</evidence>
<dbReference type="SUPFAM" id="SSF53474">
    <property type="entry name" value="alpha/beta-Hydrolases"/>
    <property type="match status" value="1"/>
</dbReference>
<feature type="domain" description="Carboxylesterase type B" evidence="4">
    <location>
        <begin position="10"/>
        <end position="507"/>
    </location>
</feature>
<dbReference type="Gene3D" id="3.40.50.1820">
    <property type="entry name" value="alpha/beta hydrolase"/>
    <property type="match status" value="1"/>
</dbReference>
<evidence type="ECO:0000313" key="6">
    <source>
        <dbReference type="Proteomes" id="UP000070700"/>
    </source>
</evidence>
<protein>
    <recommendedName>
        <fullName evidence="3">Carboxylic ester hydrolase</fullName>
        <ecNumber evidence="3">3.1.1.-</ecNumber>
    </recommendedName>
</protein>
<dbReference type="KEGG" id="psco:LY89DRAFT_648361"/>
<evidence type="ECO:0000256" key="2">
    <source>
        <dbReference type="ARBA" id="ARBA00022801"/>
    </source>
</evidence>
<dbReference type="PANTHER" id="PTHR43142:SF8">
    <property type="entry name" value="CARBOXYLIC ESTER HYDROLASE"/>
    <property type="match status" value="1"/>
</dbReference>
<dbReference type="AlphaFoldDB" id="A0A194X4S0"/>
<dbReference type="OrthoDB" id="6846267at2759"/>
<dbReference type="InterPro" id="IPR002018">
    <property type="entry name" value="CarbesteraseB"/>
</dbReference>
<dbReference type="RefSeq" id="XP_018069526.1">
    <property type="nucleotide sequence ID" value="XM_018212011.1"/>
</dbReference>
<organism evidence="5 6">
    <name type="scientific">Mollisia scopiformis</name>
    <name type="common">Conifer needle endophyte fungus</name>
    <name type="synonym">Phialocephala scopiformis</name>
    <dbReference type="NCBI Taxonomy" id="149040"/>
    <lineage>
        <taxon>Eukaryota</taxon>
        <taxon>Fungi</taxon>
        <taxon>Dikarya</taxon>
        <taxon>Ascomycota</taxon>
        <taxon>Pezizomycotina</taxon>
        <taxon>Leotiomycetes</taxon>
        <taxon>Helotiales</taxon>
        <taxon>Mollisiaceae</taxon>
        <taxon>Mollisia</taxon>
    </lineage>
</organism>
<gene>
    <name evidence="5" type="ORF">LY89DRAFT_648361</name>
</gene>
<proteinExistence type="inferred from homology"/>
<dbReference type="GO" id="GO:0016787">
    <property type="term" value="F:hydrolase activity"/>
    <property type="evidence" value="ECO:0007669"/>
    <property type="project" value="UniProtKB-KW"/>
</dbReference>
<dbReference type="EC" id="3.1.1.-" evidence="3"/>
<sequence>MGATNSTQRETILNTPRGSLRGITQVDRTTSQPVCSRYTRIPYALPPAGSRRWRRPVSLPVDFSFNDSSSGEPGNYTEFGNICPQPEYGHSAAVLENENAVKEPENKQSEDCLYLNAWVPASDAPKGGWPVQVYLHGGWLQVGDAMQNATHDPFDLLKTYPRIIVSPTDRLNLFGFLASPELAEESGSIACGNFGFWDQRLAIEWVHANISLFGGNADNLTVGGLSAGANSTTFQLHYDTYRPAKERLIKRVFLYSNAVGIQPKAVTSPECQTQFDELLSVLDISKSLSGLEKLAALRSVPDLELVSKITILKQHTFRPSTDGEFISSSFLKSIHDGSFTTLLAEHGVKVLLGEVANEEMLYRLVNPASSLSSMETQLNNYYPTAVTSALVKAYPLPESSASEEEWPEINARILGDCQVHAVIRGFANSLLNPPAGATPLPISSVFRYRISWRAKGLDEWLDPKVLCCHACDIPVWWLSGHRAGFEMKDEETADGLLKPFYDFLKGDDLDWGTSSKEDIRHVKPDGSVVVEKDDRWDEGLRIWNVMAKAQGL</sequence>
<evidence type="ECO:0000256" key="1">
    <source>
        <dbReference type="ARBA" id="ARBA00005964"/>
    </source>
</evidence>
<dbReference type="PROSITE" id="PS00122">
    <property type="entry name" value="CARBOXYLESTERASE_B_1"/>
    <property type="match status" value="1"/>
</dbReference>
<dbReference type="InParanoid" id="A0A194X4S0"/>